<sequence>MGWFTRNDVPAALLASVLLAPLAAAAADTGMHRLSEDDMRRVAAQGLADRFLQRIALYAANGIAIEVTGDTARLLNPVGDAFAGLLDADISFRDAMYNPANPATIVDRDGSVLVRLPSTVGEVGIRNIRVRGSNGASFGSVTIRDLDMGGTTIRVTQR</sequence>
<reference evidence="2 3" key="1">
    <citation type="submission" date="2016-02" db="EMBL/GenBank/DDBJ databases">
        <authorList>
            <person name="Wen L."/>
            <person name="He K."/>
            <person name="Yang H."/>
        </authorList>
    </citation>
    <scope>NUCLEOTIDE SEQUENCE [LARGE SCALE GENOMIC DNA]</scope>
    <source>
        <strain evidence="2 3">TSA40</strain>
    </source>
</reference>
<name>A0A254TJX5_9BURK</name>
<dbReference type="OrthoDB" id="8750002at2"/>
<dbReference type="RefSeq" id="WP_088706904.1">
    <property type="nucleotide sequence ID" value="NZ_LSTO01000001.1"/>
</dbReference>
<feature type="chain" id="PRO_5012739013" evidence="1">
    <location>
        <begin position="27"/>
        <end position="158"/>
    </location>
</feature>
<evidence type="ECO:0000313" key="2">
    <source>
        <dbReference type="EMBL" id="OWW20008.1"/>
    </source>
</evidence>
<proteinExistence type="predicted"/>
<accession>A0A254TJX5</accession>
<comment type="caution">
    <text evidence="2">The sequence shown here is derived from an EMBL/GenBank/DDBJ whole genome shotgun (WGS) entry which is preliminary data.</text>
</comment>
<gene>
    <name evidence="2" type="ORF">AYR66_11380</name>
</gene>
<organism evidence="2 3">
    <name type="scientific">Noviherbaspirillum denitrificans</name>
    <dbReference type="NCBI Taxonomy" id="1968433"/>
    <lineage>
        <taxon>Bacteria</taxon>
        <taxon>Pseudomonadati</taxon>
        <taxon>Pseudomonadota</taxon>
        <taxon>Betaproteobacteria</taxon>
        <taxon>Burkholderiales</taxon>
        <taxon>Oxalobacteraceae</taxon>
        <taxon>Noviherbaspirillum</taxon>
    </lineage>
</organism>
<keyword evidence="3" id="KW-1185">Reference proteome</keyword>
<protein>
    <submittedName>
        <fullName evidence="2">Uncharacterized protein</fullName>
    </submittedName>
</protein>
<keyword evidence="1" id="KW-0732">Signal</keyword>
<dbReference type="Proteomes" id="UP000197535">
    <property type="component" value="Unassembled WGS sequence"/>
</dbReference>
<feature type="signal peptide" evidence="1">
    <location>
        <begin position="1"/>
        <end position="26"/>
    </location>
</feature>
<evidence type="ECO:0000313" key="3">
    <source>
        <dbReference type="Proteomes" id="UP000197535"/>
    </source>
</evidence>
<evidence type="ECO:0000256" key="1">
    <source>
        <dbReference type="SAM" id="SignalP"/>
    </source>
</evidence>
<dbReference type="AlphaFoldDB" id="A0A254TJX5"/>
<dbReference type="EMBL" id="LSTO01000001">
    <property type="protein sequence ID" value="OWW20008.1"/>
    <property type="molecule type" value="Genomic_DNA"/>
</dbReference>